<dbReference type="Proteomes" id="UP000824881">
    <property type="component" value="Unassembled WGS sequence"/>
</dbReference>
<protein>
    <submittedName>
        <fullName evidence="1">Uncharacterized protein</fullName>
    </submittedName>
</protein>
<evidence type="ECO:0000313" key="1">
    <source>
        <dbReference type="EMBL" id="KAG9225095.1"/>
    </source>
</evidence>
<dbReference type="EMBL" id="WQMT02000003">
    <property type="protein sequence ID" value="KAG9225095.1"/>
    <property type="molecule type" value="Genomic_DNA"/>
</dbReference>
<name>A0ACB7J4C1_PLECO</name>
<comment type="caution">
    <text evidence="1">The sequence shown here is derived from an EMBL/GenBank/DDBJ whole genome shotgun (WGS) entry which is preliminary data.</text>
</comment>
<evidence type="ECO:0000313" key="2">
    <source>
        <dbReference type="Proteomes" id="UP000824881"/>
    </source>
</evidence>
<sequence length="571" mass="64826">MAARNPLSKFEQVAPEIIEHIALYTVASKPLGPPSELGILCLVSRRLDSVLRFKNNAHIYASTFNLKFDRSALLRRFSERWRTTRCLTSELKKRFIALKRIRSRQYNRDDLWTAYLMMLENDGKNGGQLVIWAGVEEFLQGALASRITWQPGAPSMWYTEMEGTSLIAWLLWLTASRDGVRREGLPMQSTIGNMLRPFIVAGYKHPAIFAPDSRFHLPLCPHSVFPSDFRNTPSPLMRKITHYGHDLELAVPMITTAATLGTVLRNEIRQDSQDLPDDVSSLPRNREEANTVGHRGATLEDVLEFHNENRIHVPERLPSLSDVQRYFDEDEEDEEEGTSQQHDEDWSRLAACYDPWLEDPPLRGPVYSPGAICGSWAGKILQPGFSSYLDLLNDSSRSTLHVPIYQQPMYLHLQEHHCLHPSDPLPISIDDTSFDDILHAWLPRGLDLRHLEIVKIEVYLQLISLYHDLQDHIEVYNPASESYIRYETYEPHSQAHYSQTTSESLVQGCSTNNDRDGAAILDRGTNTAALADSLESSYVDNDQEYEDTVSHRCSGIADILITGEVSSGTIL</sequence>
<accession>A0ACB7J4C1</accession>
<organism evidence="1 2">
    <name type="scientific">Pleurotus cornucopiae</name>
    <name type="common">Cornucopia mushroom</name>
    <dbReference type="NCBI Taxonomy" id="5321"/>
    <lineage>
        <taxon>Eukaryota</taxon>
        <taxon>Fungi</taxon>
        <taxon>Dikarya</taxon>
        <taxon>Basidiomycota</taxon>
        <taxon>Agaricomycotina</taxon>
        <taxon>Agaricomycetes</taxon>
        <taxon>Agaricomycetidae</taxon>
        <taxon>Agaricales</taxon>
        <taxon>Pleurotineae</taxon>
        <taxon>Pleurotaceae</taxon>
        <taxon>Pleurotus</taxon>
    </lineage>
</organism>
<gene>
    <name evidence="1" type="ORF">CCMSSC00406_0008741</name>
</gene>
<proteinExistence type="predicted"/>
<reference evidence="1 2" key="1">
    <citation type="journal article" date="2021" name="Appl. Environ. Microbiol.">
        <title>Genetic linkage and physical mapping for an oyster mushroom Pleurotus cornucopiae and QTL analysis for the trait cap color.</title>
        <authorList>
            <person name="Zhang Y."/>
            <person name="Gao W."/>
            <person name="Sonnenberg A."/>
            <person name="Chen Q."/>
            <person name="Zhang J."/>
            <person name="Huang C."/>
        </authorList>
    </citation>
    <scope>NUCLEOTIDE SEQUENCE [LARGE SCALE GENOMIC DNA]</scope>
    <source>
        <strain evidence="1">CCMSSC00406</strain>
    </source>
</reference>
<keyword evidence="2" id="KW-1185">Reference proteome</keyword>